<dbReference type="AlphaFoldDB" id="A0A922DMA1"/>
<proteinExistence type="predicted"/>
<evidence type="ECO:0000313" key="1">
    <source>
        <dbReference type="EMBL" id="KAG6686880.1"/>
    </source>
</evidence>
<name>A0A922DMA1_CARIL</name>
<comment type="caution">
    <text evidence="1">The sequence shown here is derived from an EMBL/GenBank/DDBJ whole genome shotgun (WGS) entry which is preliminary data.</text>
</comment>
<accession>A0A922DMA1</accession>
<dbReference type="Proteomes" id="UP000811246">
    <property type="component" value="Chromosome 11"/>
</dbReference>
<dbReference type="EMBL" id="CM031835">
    <property type="protein sequence ID" value="KAG6686880.1"/>
    <property type="molecule type" value="Genomic_DNA"/>
</dbReference>
<evidence type="ECO:0000313" key="2">
    <source>
        <dbReference type="Proteomes" id="UP000811246"/>
    </source>
</evidence>
<gene>
    <name evidence="1" type="ORF">I3842_11G043400</name>
</gene>
<sequence length="140" mass="16083">MTDDQDEKITIVALLGGIWLRSAFILELTQKTPTTLWEFMDFTNSFINVKDTLRALMEAAEVDAAKAERKNLLVNGIVVEQKGAFVLQIFFHILEGYNFNFKGQFHPLCERTSPCNSVQRYLVCLRHICLPLFLMFSLGY</sequence>
<reference evidence="1" key="1">
    <citation type="submission" date="2021-01" db="EMBL/GenBank/DDBJ databases">
        <authorList>
            <person name="Lovell J.T."/>
            <person name="Bentley N."/>
            <person name="Bhattarai G."/>
            <person name="Jenkins J.W."/>
            <person name="Sreedasyam A."/>
            <person name="Alarcon Y."/>
            <person name="Bock C."/>
            <person name="Boston L."/>
            <person name="Carlson J."/>
            <person name="Cervantes K."/>
            <person name="Clermont K."/>
            <person name="Krom N."/>
            <person name="Kubenka K."/>
            <person name="Mamidi S."/>
            <person name="Mattison C."/>
            <person name="Monteros M."/>
            <person name="Pisani C."/>
            <person name="Plott C."/>
            <person name="Rajasekar S."/>
            <person name="Rhein H.S."/>
            <person name="Rohla C."/>
            <person name="Song M."/>
            <person name="Hilaire R.S."/>
            <person name="Shu S."/>
            <person name="Wells L."/>
            <person name="Wang X."/>
            <person name="Webber J."/>
            <person name="Heerema R.J."/>
            <person name="Klein P."/>
            <person name="Conner P."/>
            <person name="Grauke L."/>
            <person name="Grimwood J."/>
            <person name="Schmutz J."/>
            <person name="Randall J.J."/>
        </authorList>
    </citation>
    <scope>NUCLEOTIDE SEQUENCE</scope>
    <source>
        <tissue evidence="1">Leaf</tissue>
    </source>
</reference>
<protein>
    <submittedName>
        <fullName evidence="1">Uncharacterized protein</fullName>
    </submittedName>
</protein>
<organism evidence="1 2">
    <name type="scientific">Carya illinoinensis</name>
    <name type="common">Pecan</name>
    <dbReference type="NCBI Taxonomy" id="32201"/>
    <lineage>
        <taxon>Eukaryota</taxon>
        <taxon>Viridiplantae</taxon>
        <taxon>Streptophyta</taxon>
        <taxon>Embryophyta</taxon>
        <taxon>Tracheophyta</taxon>
        <taxon>Spermatophyta</taxon>
        <taxon>Magnoliopsida</taxon>
        <taxon>eudicotyledons</taxon>
        <taxon>Gunneridae</taxon>
        <taxon>Pentapetalae</taxon>
        <taxon>rosids</taxon>
        <taxon>fabids</taxon>
        <taxon>Fagales</taxon>
        <taxon>Juglandaceae</taxon>
        <taxon>Carya</taxon>
    </lineage>
</organism>